<dbReference type="AlphaFoldDB" id="A0A7T2GJJ1"/>
<reference evidence="6 7" key="1">
    <citation type="submission" date="2020-11" db="EMBL/GenBank/DDBJ databases">
        <title>Genome seq and assembly of Sphingosinicella sp.</title>
        <authorList>
            <person name="Chhetri G."/>
        </authorList>
    </citation>
    <scope>NUCLEOTIDE SEQUENCE [LARGE SCALE GENOMIC DNA]</scope>
    <source>
        <strain evidence="6 7">UDD2</strain>
    </source>
</reference>
<feature type="compositionally biased region" description="Basic and acidic residues" evidence="3">
    <location>
        <begin position="125"/>
        <end position="134"/>
    </location>
</feature>
<evidence type="ECO:0000313" key="7">
    <source>
        <dbReference type="Proteomes" id="UP000594873"/>
    </source>
</evidence>
<feature type="region of interest" description="Disordered" evidence="3">
    <location>
        <begin position="125"/>
        <end position="147"/>
    </location>
</feature>
<dbReference type="SMART" id="SM00448">
    <property type="entry name" value="REC"/>
    <property type="match status" value="1"/>
</dbReference>
<dbReference type="EMBL" id="CP065592">
    <property type="protein sequence ID" value="QPQ55047.1"/>
    <property type="molecule type" value="Genomic_DNA"/>
</dbReference>
<dbReference type="GO" id="GO:0000976">
    <property type="term" value="F:transcription cis-regulatory region binding"/>
    <property type="evidence" value="ECO:0007669"/>
    <property type="project" value="TreeGrafter"/>
</dbReference>
<dbReference type="PANTHER" id="PTHR48111:SF69">
    <property type="entry name" value="RESPONSE REGULATOR RECEIVER"/>
    <property type="match status" value="1"/>
</dbReference>
<dbReference type="Pfam" id="PF00072">
    <property type="entry name" value="Response_reg"/>
    <property type="match status" value="1"/>
</dbReference>
<dbReference type="PROSITE" id="PS50930">
    <property type="entry name" value="HTH_LYTTR"/>
    <property type="match status" value="1"/>
</dbReference>
<dbReference type="Gene3D" id="2.40.50.1020">
    <property type="entry name" value="LytTr DNA-binding domain"/>
    <property type="match status" value="1"/>
</dbReference>
<sequence length="253" mass="28310">MALRVLLVDDEPPALQRLVHTLASIENVEIAGTAEDGRAALELAESLKPDLVLLDIEMPYLNGIEVGQALSERSDIEIIFITALDEFAVEAFNMHAVDYLLKPVQPDRLREALKRARLRLDLRRQEPASEERSDAQQSAASSDAGPVFWVPKGDSTIRLSAKEIRRIEAARDYALLYTEANTFILKITMKELESRLQQQDIIRVHRSAFVRPDIVVQADFSGRRIVRLHTQDGAVVDVASKYAEKVQAALETA</sequence>
<proteinExistence type="predicted"/>
<dbReference type="GO" id="GO:0000156">
    <property type="term" value="F:phosphorelay response regulator activity"/>
    <property type="evidence" value="ECO:0007669"/>
    <property type="project" value="TreeGrafter"/>
</dbReference>
<dbReference type="KEGG" id="sflv:IC614_12230"/>
<evidence type="ECO:0000313" key="6">
    <source>
        <dbReference type="EMBL" id="QPQ55047.1"/>
    </source>
</evidence>
<dbReference type="InterPro" id="IPR039420">
    <property type="entry name" value="WalR-like"/>
</dbReference>
<feature type="domain" description="HTH LytTR-type" evidence="5">
    <location>
        <begin position="148"/>
        <end position="252"/>
    </location>
</feature>
<feature type="domain" description="Response regulatory" evidence="4">
    <location>
        <begin position="4"/>
        <end position="117"/>
    </location>
</feature>
<name>A0A7T2GJJ1_9SPHN</name>
<dbReference type="PANTHER" id="PTHR48111">
    <property type="entry name" value="REGULATOR OF RPOS"/>
    <property type="match status" value="1"/>
</dbReference>
<organism evidence="6 7">
    <name type="scientific">Allosphingosinicella flava</name>
    <dbReference type="NCBI Taxonomy" id="2771430"/>
    <lineage>
        <taxon>Bacteria</taxon>
        <taxon>Pseudomonadati</taxon>
        <taxon>Pseudomonadota</taxon>
        <taxon>Alphaproteobacteria</taxon>
        <taxon>Sphingomonadales</taxon>
        <taxon>Sphingomonadaceae</taxon>
        <taxon>Allosphingosinicella</taxon>
    </lineage>
</organism>
<dbReference type="InterPro" id="IPR011006">
    <property type="entry name" value="CheY-like_superfamily"/>
</dbReference>
<evidence type="ECO:0000256" key="3">
    <source>
        <dbReference type="SAM" id="MobiDB-lite"/>
    </source>
</evidence>
<dbReference type="RefSeq" id="WP_200971723.1">
    <property type="nucleotide sequence ID" value="NZ_CP065592.1"/>
</dbReference>
<evidence type="ECO:0000256" key="2">
    <source>
        <dbReference type="PROSITE-ProRule" id="PRU00169"/>
    </source>
</evidence>
<accession>A0A7T2GJJ1</accession>
<dbReference type="SMART" id="SM00850">
    <property type="entry name" value="LytTR"/>
    <property type="match status" value="1"/>
</dbReference>
<evidence type="ECO:0000259" key="4">
    <source>
        <dbReference type="PROSITE" id="PS50110"/>
    </source>
</evidence>
<dbReference type="Pfam" id="PF04397">
    <property type="entry name" value="LytTR"/>
    <property type="match status" value="1"/>
</dbReference>
<dbReference type="GO" id="GO:0032993">
    <property type="term" value="C:protein-DNA complex"/>
    <property type="evidence" value="ECO:0007669"/>
    <property type="project" value="TreeGrafter"/>
</dbReference>
<dbReference type="Gene3D" id="3.40.50.2300">
    <property type="match status" value="1"/>
</dbReference>
<keyword evidence="2" id="KW-0597">Phosphoprotein</keyword>
<dbReference type="SUPFAM" id="SSF52172">
    <property type="entry name" value="CheY-like"/>
    <property type="match status" value="1"/>
</dbReference>
<dbReference type="Proteomes" id="UP000594873">
    <property type="component" value="Chromosome"/>
</dbReference>
<feature type="modified residue" description="4-aspartylphosphate" evidence="2">
    <location>
        <position position="55"/>
    </location>
</feature>
<evidence type="ECO:0000256" key="1">
    <source>
        <dbReference type="ARBA" id="ARBA00023125"/>
    </source>
</evidence>
<dbReference type="GO" id="GO:0005829">
    <property type="term" value="C:cytosol"/>
    <property type="evidence" value="ECO:0007669"/>
    <property type="project" value="TreeGrafter"/>
</dbReference>
<gene>
    <name evidence="6" type="ORF">IC614_12230</name>
</gene>
<protein>
    <submittedName>
        <fullName evidence="6">Response regulator transcription factor</fullName>
    </submittedName>
</protein>
<evidence type="ECO:0000259" key="5">
    <source>
        <dbReference type="PROSITE" id="PS50930"/>
    </source>
</evidence>
<keyword evidence="1" id="KW-0238">DNA-binding</keyword>
<dbReference type="InterPro" id="IPR007492">
    <property type="entry name" value="LytTR_DNA-bd_dom"/>
</dbReference>
<keyword evidence="7" id="KW-1185">Reference proteome</keyword>
<feature type="compositionally biased region" description="Low complexity" evidence="3">
    <location>
        <begin position="135"/>
        <end position="144"/>
    </location>
</feature>
<dbReference type="InterPro" id="IPR001789">
    <property type="entry name" value="Sig_transdc_resp-reg_receiver"/>
</dbReference>
<dbReference type="GO" id="GO:0006355">
    <property type="term" value="P:regulation of DNA-templated transcription"/>
    <property type="evidence" value="ECO:0007669"/>
    <property type="project" value="TreeGrafter"/>
</dbReference>
<dbReference type="PROSITE" id="PS50110">
    <property type="entry name" value="RESPONSE_REGULATORY"/>
    <property type="match status" value="1"/>
</dbReference>